<reference evidence="1" key="1">
    <citation type="submission" date="2014-11" db="EMBL/GenBank/DDBJ databases">
        <authorList>
            <person name="Amaro Gonzalez C."/>
        </authorList>
    </citation>
    <scope>NUCLEOTIDE SEQUENCE</scope>
</reference>
<accession>A0A0E9RYJ3</accession>
<proteinExistence type="predicted"/>
<reference evidence="1" key="2">
    <citation type="journal article" date="2015" name="Fish Shellfish Immunol.">
        <title>Early steps in the European eel (Anguilla anguilla)-Vibrio vulnificus interaction in the gills: Role of the RtxA13 toxin.</title>
        <authorList>
            <person name="Callol A."/>
            <person name="Pajuelo D."/>
            <person name="Ebbesson L."/>
            <person name="Teles M."/>
            <person name="MacKenzie S."/>
            <person name="Amaro C."/>
        </authorList>
    </citation>
    <scope>NUCLEOTIDE SEQUENCE</scope>
</reference>
<organism evidence="1">
    <name type="scientific">Anguilla anguilla</name>
    <name type="common">European freshwater eel</name>
    <name type="synonym">Muraena anguilla</name>
    <dbReference type="NCBI Taxonomy" id="7936"/>
    <lineage>
        <taxon>Eukaryota</taxon>
        <taxon>Metazoa</taxon>
        <taxon>Chordata</taxon>
        <taxon>Craniata</taxon>
        <taxon>Vertebrata</taxon>
        <taxon>Euteleostomi</taxon>
        <taxon>Actinopterygii</taxon>
        <taxon>Neopterygii</taxon>
        <taxon>Teleostei</taxon>
        <taxon>Anguilliformes</taxon>
        <taxon>Anguillidae</taxon>
        <taxon>Anguilla</taxon>
    </lineage>
</organism>
<name>A0A0E9RYJ3_ANGAN</name>
<dbReference type="EMBL" id="GBXM01075259">
    <property type="protein sequence ID" value="JAH33318.1"/>
    <property type="molecule type" value="Transcribed_RNA"/>
</dbReference>
<evidence type="ECO:0000313" key="1">
    <source>
        <dbReference type="EMBL" id="JAH33318.1"/>
    </source>
</evidence>
<protein>
    <submittedName>
        <fullName evidence="1">Uncharacterized protein</fullName>
    </submittedName>
</protein>
<dbReference type="AlphaFoldDB" id="A0A0E9RYJ3"/>
<sequence length="18" mass="2076">MAGQDFAHFNHLEAVLFE</sequence>